<evidence type="ECO:0000256" key="3">
    <source>
        <dbReference type="ARBA" id="ARBA00022691"/>
    </source>
</evidence>
<dbReference type="InterPro" id="IPR012327">
    <property type="entry name" value="MeTrfase_D12"/>
</dbReference>
<dbReference type="EMBL" id="JAERQJ010000003">
    <property type="protein sequence ID" value="MBL0683612.1"/>
    <property type="molecule type" value="Genomic_DNA"/>
</dbReference>
<evidence type="ECO:0000313" key="5">
    <source>
        <dbReference type="Proteomes" id="UP000651057"/>
    </source>
</evidence>
<keyword evidence="5" id="KW-1185">Reference proteome</keyword>
<proteinExistence type="predicted"/>
<dbReference type="Proteomes" id="UP000651057">
    <property type="component" value="Unassembled WGS sequence"/>
</dbReference>
<dbReference type="PANTHER" id="PTHR30481:SF4">
    <property type="entry name" value="SITE-SPECIFIC DNA-METHYLTRANSFERASE (ADENINE-SPECIFIC)"/>
    <property type="match status" value="1"/>
</dbReference>
<dbReference type="GO" id="GO:0009007">
    <property type="term" value="F:site-specific DNA-methyltransferase (adenine-specific) activity"/>
    <property type="evidence" value="ECO:0007669"/>
    <property type="project" value="UniProtKB-EC"/>
</dbReference>
<sequence length="302" mass="34855">MITSPLYGLGKMAKTPITYYGGKQTLTKRILTLMPKHNLYCEPFVGGGAVFFAKEPSNAEVINDLNGDVVNFYQVCKQEFSKLNKLIQATPHSRKLHVEAAAVLKNKKEKDKVKRAWAFWVQTNMSFSARIYGGYAYERQSNGVSKTIFNKKRAFTKEICDRLALVDIECNNALKVIKSRDTKDTFFYLDPPYFNSDMGHYKGYSEHDFKELLEVLSKIKGKFLLSSYPSDILEKYKNKNKWFQHSIEKKIAVTKQTKKKKIEVLTANYDIEKIKSDLSGIQELERLVVRSRALKLQLQNQY</sequence>
<evidence type="ECO:0000313" key="4">
    <source>
        <dbReference type="EMBL" id="MBL0683612.1"/>
    </source>
</evidence>
<protein>
    <submittedName>
        <fullName evidence="4">DNA adenine methylase</fullName>
    </submittedName>
</protein>
<dbReference type="PRINTS" id="PR00505">
    <property type="entry name" value="D12N6MTFRASE"/>
</dbReference>
<dbReference type="RefSeq" id="WP_201918766.1">
    <property type="nucleotide sequence ID" value="NZ_BAABAX010000005.1"/>
</dbReference>
<dbReference type="PANTHER" id="PTHR30481">
    <property type="entry name" value="DNA ADENINE METHYLASE"/>
    <property type="match status" value="1"/>
</dbReference>
<keyword evidence="2" id="KW-0808">Transferase</keyword>
<evidence type="ECO:0000256" key="2">
    <source>
        <dbReference type="ARBA" id="ARBA00022679"/>
    </source>
</evidence>
<keyword evidence="3" id="KW-0949">S-adenosyl-L-methionine</keyword>
<dbReference type="GO" id="GO:1904047">
    <property type="term" value="F:S-adenosyl-L-methionine binding"/>
    <property type="evidence" value="ECO:0007669"/>
    <property type="project" value="TreeGrafter"/>
</dbReference>
<dbReference type="Pfam" id="PF02086">
    <property type="entry name" value="MethyltransfD12"/>
    <property type="match status" value="1"/>
</dbReference>
<evidence type="ECO:0000256" key="1">
    <source>
        <dbReference type="ARBA" id="ARBA00022603"/>
    </source>
</evidence>
<dbReference type="GO" id="GO:0006298">
    <property type="term" value="P:mismatch repair"/>
    <property type="evidence" value="ECO:0007669"/>
    <property type="project" value="TreeGrafter"/>
</dbReference>
<dbReference type="InterPro" id="IPR012263">
    <property type="entry name" value="M_m6A_EcoRV"/>
</dbReference>
<dbReference type="SUPFAM" id="SSF53335">
    <property type="entry name" value="S-adenosyl-L-methionine-dependent methyltransferases"/>
    <property type="match status" value="1"/>
</dbReference>
<organism evidence="4 5">
    <name type="scientific">Aquimarina mytili</name>
    <dbReference type="NCBI Taxonomy" id="874423"/>
    <lineage>
        <taxon>Bacteria</taxon>
        <taxon>Pseudomonadati</taxon>
        <taxon>Bacteroidota</taxon>
        <taxon>Flavobacteriia</taxon>
        <taxon>Flavobacteriales</taxon>
        <taxon>Flavobacteriaceae</taxon>
        <taxon>Aquimarina</taxon>
    </lineage>
</organism>
<accession>A0A936ZQL1</accession>
<dbReference type="GO" id="GO:0032259">
    <property type="term" value="P:methylation"/>
    <property type="evidence" value="ECO:0007669"/>
    <property type="project" value="UniProtKB-KW"/>
</dbReference>
<comment type="caution">
    <text evidence="4">The sequence shown here is derived from an EMBL/GenBank/DDBJ whole genome shotgun (WGS) entry which is preliminary data.</text>
</comment>
<gene>
    <name evidence="4" type="ORF">JJQ60_08795</name>
</gene>
<dbReference type="GO" id="GO:0043565">
    <property type="term" value="F:sequence-specific DNA binding"/>
    <property type="evidence" value="ECO:0007669"/>
    <property type="project" value="TreeGrafter"/>
</dbReference>
<reference evidence="4" key="1">
    <citation type="submission" date="2021-01" db="EMBL/GenBank/DDBJ databases">
        <authorList>
            <person name="Zhong Y.L."/>
        </authorList>
    </citation>
    <scope>NUCLEOTIDE SEQUENCE</scope>
    <source>
        <strain evidence="4">KCTC 23302</strain>
    </source>
</reference>
<dbReference type="PIRSF" id="PIRSF000398">
    <property type="entry name" value="M_m6A_EcoRV"/>
    <property type="match status" value="1"/>
</dbReference>
<dbReference type="AlphaFoldDB" id="A0A936ZQL1"/>
<dbReference type="InterPro" id="IPR029063">
    <property type="entry name" value="SAM-dependent_MTases_sf"/>
</dbReference>
<dbReference type="Gene3D" id="3.40.50.150">
    <property type="entry name" value="Vaccinia Virus protein VP39"/>
    <property type="match status" value="2"/>
</dbReference>
<name>A0A936ZQL1_9FLAO</name>
<dbReference type="GO" id="GO:0009307">
    <property type="term" value="P:DNA restriction-modification system"/>
    <property type="evidence" value="ECO:0007669"/>
    <property type="project" value="InterPro"/>
</dbReference>
<keyword evidence="1 4" id="KW-0489">Methyltransferase</keyword>